<dbReference type="OrthoDB" id="4082971at2759"/>
<proteinExistence type="predicted"/>
<evidence type="ECO:0000313" key="1">
    <source>
        <dbReference type="EMBL" id="ODQ46275.1"/>
    </source>
</evidence>
<evidence type="ECO:0000313" key="2">
    <source>
        <dbReference type="Proteomes" id="UP000094455"/>
    </source>
</evidence>
<dbReference type="EMBL" id="KV454003">
    <property type="protein sequence ID" value="ODQ46275.1"/>
    <property type="molecule type" value="Genomic_DNA"/>
</dbReference>
<organism evidence="1 2">
    <name type="scientific">Pichia membranifaciens NRRL Y-2026</name>
    <dbReference type="NCBI Taxonomy" id="763406"/>
    <lineage>
        <taxon>Eukaryota</taxon>
        <taxon>Fungi</taxon>
        <taxon>Dikarya</taxon>
        <taxon>Ascomycota</taxon>
        <taxon>Saccharomycotina</taxon>
        <taxon>Pichiomycetes</taxon>
        <taxon>Pichiales</taxon>
        <taxon>Pichiaceae</taxon>
        <taxon>Pichia</taxon>
    </lineage>
</organism>
<dbReference type="Proteomes" id="UP000094455">
    <property type="component" value="Unassembled WGS sequence"/>
</dbReference>
<keyword evidence="2" id="KW-1185">Reference proteome</keyword>
<dbReference type="RefSeq" id="XP_019017388.1">
    <property type="nucleotide sequence ID" value="XM_019164172.1"/>
</dbReference>
<gene>
    <name evidence="1" type="ORF">PICMEDRAFT_72358</name>
</gene>
<name>A0A1E3NJF3_9ASCO</name>
<dbReference type="AlphaFoldDB" id="A0A1E3NJF3"/>
<reference evidence="1 2" key="1">
    <citation type="journal article" date="2016" name="Proc. Natl. Acad. Sci. U.S.A.">
        <title>Comparative genomics of biotechnologically important yeasts.</title>
        <authorList>
            <person name="Riley R."/>
            <person name="Haridas S."/>
            <person name="Wolfe K.H."/>
            <person name="Lopes M.R."/>
            <person name="Hittinger C.T."/>
            <person name="Goeker M."/>
            <person name="Salamov A.A."/>
            <person name="Wisecaver J.H."/>
            <person name="Long T.M."/>
            <person name="Calvey C.H."/>
            <person name="Aerts A.L."/>
            <person name="Barry K.W."/>
            <person name="Choi C."/>
            <person name="Clum A."/>
            <person name="Coughlan A.Y."/>
            <person name="Deshpande S."/>
            <person name="Douglass A.P."/>
            <person name="Hanson S.J."/>
            <person name="Klenk H.-P."/>
            <person name="LaButti K.M."/>
            <person name="Lapidus A."/>
            <person name="Lindquist E.A."/>
            <person name="Lipzen A.M."/>
            <person name="Meier-Kolthoff J.P."/>
            <person name="Ohm R.A."/>
            <person name="Otillar R.P."/>
            <person name="Pangilinan J.L."/>
            <person name="Peng Y."/>
            <person name="Rokas A."/>
            <person name="Rosa C.A."/>
            <person name="Scheuner C."/>
            <person name="Sibirny A.A."/>
            <person name="Slot J.C."/>
            <person name="Stielow J.B."/>
            <person name="Sun H."/>
            <person name="Kurtzman C.P."/>
            <person name="Blackwell M."/>
            <person name="Grigoriev I.V."/>
            <person name="Jeffries T.W."/>
        </authorList>
    </citation>
    <scope>NUCLEOTIDE SEQUENCE [LARGE SCALE GENOMIC DNA]</scope>
    <source>
        <strain evidence="1 2">NRRL Y-2026</strain>
    </source>
</reference>
<protein>
    <submittedName>
        <fullName evidence="1">Uncharacterized protein</fullName>
    </submittedName>
</protein>
<accession>A0A1E3NJF3</accession>
<dbReference type="GeneID" id="30180859"/>
<sequence length="168" mass="19771">MTQVNTPSKVNIQMPEQMLYNNGESVVKKSSGLTRVRKGQSEKEYLSQRDAFWTTGPLVQNHTFVTQYVEDLFEHEIDSTDFSVTEQSKHNRETIMHGLERLYFQRQYEQCLKDIGKIKDNIQLHDPDLDLQAKKNRNIKRILSELDNMSEMCVQKLHLRNQEKLNSI</sequence>